<sequence length="65" mass="7638">MFRPVLAPNGGLFSATCWLSLVVIDFRKSRFRLGFRLGSTRYLILRRFTCCKRYHLPSKQPVGFR</sequence>
<keyword evidence="1" id="KW-1133">Transmembrane helix</keyword>
<keyword evidence="1" id="KW-0812">Transmembrane</keyword>
<accession>A0A0A9BXV9</accession>
<protein>
    <submittedName>
        <fullName evidence="2">Uncharacterized protein</fullName>
    </submittedName>
</protein>
<reference evidence="2" key="1">
    <citation type="submission" date="2014-09" db="EMBL/GenBank/DDBJ databases">
        <authorList>
            <person name="Magalhaes I.L.F."/>
            <person name="Oliveira U."/>
            <person name="Santos F.R."/>
            <person name="Vidigal T.H.D.A."/>
            <person name="Brescovit A.D."/>
            <person name="Santos A.J."/>
        </authorList>
    </citation>
    <scope>NUCLEOTIDE SEQUENCE</scope>
    <source>
        <tissue evidence="2">Shoot tissue taken approximately 20 cm above the soil surface</tissue>
    </source>
</reference>
<keyword evidence="1" id="KW-0472">Membrane</keyword>
<proteinExistence type="predicted"/>
<evidence type="ECO:0000256" key="1">
    <source>
        <dbReference type="SAM" id="Phobius"/>
    </source>
</evidence>
<dbReference type="AlphaFoldDB" id="A0A0A9BXV9"/>
<dbReference type="EMBL" id="GBRH01229799">
    <property type="protein sequence ID" value="JAD68096.1"/>
    <property type="molecule type" value="Transcribed_RNA"/>
</dbReference>
<organism evidence="2">
    <name type="scientific">Arundo donax</name>
    <name type="common">Giant reed</name>
    <name type="synonym">Donax arundinaceus</name>
    <dbReference type="NCBI Taxonomy" id="35708"/>
    <lineage>
        <taxon>Eukaryota</taxon>
        <taxon>Viridiplantae</taxon>
        <taxon>Streptophyta</taxon>
        <taxon>Embryophyta</taxon>
        <taxon>Tracheophyta</taxon>
        <taxon>Spermatophyta</taxon>
        <taxon>Magnoliopsida</taxon>
        <taxon>Liliopsida</taxon>
        <taxon>Poales</taxon>
        <taxon>Poaceae</taxon>
        <taxon>PACMAD clade</taxon>
        <taxon>Arundinoideae</taxon>
        <taxon>Arundineae</taxon>
        <taxon>Arundo</taxon>
    </lineage>
</organism>
<reference evidence="2" key="2">
    <citation type="journal article" date="2015" name="Data Brief">
        <title>Shoot transcriptome of the giant reed, Arundo donax.</title>
        <authorList>
            <person name="Barrero R.A."/>
            <person name="Guerrero F.D."/>
            <person name="Moolhuijzen P."/>
            <person name="Goolsby J.A."/>
            <person name="Tidwell J."/>
            <person name="Bellgard S.E."/>
            <person name="Bellgard M.I."/>
        </authorList>
    </citation>
    <scope>NUCLEOTIDE SEQUENCE</scope>
    <source>
        <tissue evidence="2">Shoot tissue taken approximately 20 cm above the soil surface</tissue>
    </source>
</reference>
<feature type="transmembrane region" description="Helical" evidence="1">
    <location>
        <begin position="6"/>
        <end position="26"/>
    </location>
</feature>
<evidence type="ECO:0000313" key="2">
    <source>
        <dbReference type="EMBL" id="JAD68096.1"/>
    </source>
</evidence>
<name>A0A0A9BXV9_ARUDO</name>